<reference evidence="4 5" key="1">
    <citation type="submission" date="2019-08" db="EMBL/GenBank/DDBJ databases">
        <title>Draft genome sequences of two oriental melons (Cucumis melo L. var makuwa).</title>
        <authorList>
            <person name="Kwon S.-Y."/>
        </authorList>
    </citation>
    <scope>NUCLEOTIDE SEQUENCE [LARGE SCALE GENOMIC DNA]</scope>
    <source>
        <strain evidence="5">cv. Chang Bougi</strain>
        <strain evidence="4">cv. SW 3</strain>
        <tissue evidence="2">Leaf</tissue>
    </source>
</reference>
<feature type="domain" description="Retrotransposon gag" evidence="1">
    <location>
        <begin position="38"/>
        <end position="110"/>
    </location>
</feature>
<dbReference type="OrthoDB" id="115435at2759"/>
<dbReference type="InterPro" id="IPR053134">
    <property type="entry name" value="RNA-dir_DNA_polymerase"/>
</dbReference>
<dbReference type="EMBL" id="SSTE01004583">
    <property type="protein sequence ID" value="KAA0062385.1"/>
    <property type="molecule type" value="Genomic_DNA"/>
</dbReference>
<name>A0A5A7V920_CUCMM</name>
<comment type="caution">
    <text evidence="2">The sequence shown here is derived from an EMBL/GenBank/DDBJ whole genome shotgun (WGS) entry which is preliminary data.</text>
</comment>
<dbReference type="SUPFAM" id="SSF56672">
    <property type="entry name" value="DNA/RNA polymerases"/>
    <property type="match status" value="1"/>
</dbReference>
<protein>
    <submittedName>
        <fullName evidence="2">DNA/RNA polymerases superfamily protein</fullName>
    </submittedName>
</protein>
<dbReference type="InterPro" id="IPR043502">
    <property type="entry name" value="DNA/RNA_pol_sf"/>
</dbReference>
<dbReference type="STRING" id="1194695.A0A5A7V920"/>
<evidence type="ECO:0000313" key="3">
    <source>
        <dbReference type="EMBL" id="TYK26593.1"/>
    </source>
</evidence>
<organism evidence="2 4">
    <name type="scientific">Cucumis melo var. makuwa</name>
    <name type="common">Oriental melon</name>
    <dbReference type="NCBI Taxonomy" id="1194695"/>
    <lineage>
        <taxon>Eukaryota</taxon>
        <taxon>Viridiplantae</taxon>
        <taxon>Streptophyta</taxon>
        <taxon>Embryophyta</taxon>
        <taxon>Tracheophyta</taxon>
        <taxon>Spermatophyta</taxon>
        <taxon>Magnoliopsida</taxon>
        <taxon>eudicotyledons</taxon>
        <taxon>Gunneridae</taxon>
        <taxon>Pentapetalae</taxon>
        <taxon>rosids</taxon>
        <taxon>fabids</taxon>
        <taxon>Cucurbitales</taxon>
        <taxon>Cucurbitaceae</taxon>
        <taxon>Benincaseae</taxon>
        <taxon>Cucumis</taxon>
    </lineage>
</organism>
<dbReference type="InterPro" id="IPR043128">
    <property type="entry name" value="Rev_trsase/Diguanyl_cyclase"/>
</dbReference>
<sequence>MGIETEQLALRRSYEVKVRFKLIQVEFLEHRPSMDKKGWWKFILTKRRDAHTLAWKTFRDIFKEKYYPSTYDEAKRDKFLGLKQGSFLVAEYERKYTELLRYVDGIVASESDSQSAKSVVRPYIGQESIASMPRHFKRDYPQLTATVQRDQGVESKTIEQPRVSLAAREGASGARQREVVGRPRKEGKALYRITPSELKELKVQLQEIMDKGYVRPSVSPWGALVLFIKENDGTLRLCIDYKQLNKVTVKKSDILKKAFRTRYGHYELLVMSFGHVVSADGVSIDPQKVEAIVKWERQASATEVHSFLGLARYYRRKKYVIYCDAPMQELGCVLMQEEYHSSKANVVANALGRKSRLPKSALYGIQACLLKARGLFNLLLVPEWKWEHITMNFLFGLPRTSSGHDVTSPLSAWHHLRFCTENHAEFMCAGMKWESEN</sequence>
<dbReference type="Proteomes" id="UP000321947">
    <property type="component" value="Unassembled WGS sequence"/>
</dbReference>
<dbReference type="Pfam" id="PF03732">
    <property type="entry name" value="Retrotrans_gag"/>
    <property type="match status" value="1"/>
</dbReference>
<evidence type="ECO:0000313" key="4">
    <source>
        <dbReference type="Proteomes" id="UP000321393"/>
    </source>
</evidence>
<dbReference type="Proteomes" id="UP000321393">
    <property type="component" value="Unassembled WGS sequence"/>
</dbReference>
<accession>A0A5A7V920</accession>
<dbReference type="Gene3D" id="3.10.10.10">
    <property type="entry name" value="HIV Type 1 Reverse Transcriptase, subunit A, domain 1"/>
    <property type="match status" value="1"/>
</dbReference>
<dbReference type="AlphaFoldDB" id="A0A5A7V920"/>
<evidence type="ECO:0000259" key="1">
    <source>
        <dbReference type="Pfam" id="PF03732"/>
    </source>
</evidence>
<proteinExistence type="predicted"/>
<dbReference type="PANTHER" id="PTHR24559:SF444">
    <property type="entry name" value="REVERSE TRANSCRIPTASE DOMAIN-CONTAINING PROTEIN"/>
    <property type="match status" value="1"/>
</dbReference>
<dbReference type="InterPro" id="IPR005162">
    <property type="entry name" value="Retrotrans_gag_dom"/>
</dbReference>
<gene>
    <name evidence="3" type="ORF">E5676_scaffold313G002230</name>
    <name evidence="2" type="ORF">E6C27_scaffold154G001610</name>
</gene>
<dbReference type="PANTHER" id="PTHR24559">
    <property type="entry name" value="TRANSPOSON TY3-I GAG-POL POLYPROTEIN"/>
    <property type="match status" value="1"/>
</dbReference>
<evidence type="ECO:0000313" key="2">
    <source>
        <dbReference type="EMBL" id="KAA0062385.1"/>
    </source>
</evidence>
<dbReference type="EMBL" id="SSTD01003373">
    <property type="protein sequence ID" value="TYK26593.1"/>
    <property type="molecule type" value="Genomic_DNA"/>
</dbReference>
<dbReference type="Gene3D" id="3.30.70.270">
    <property type="match status" value="1"/>
</dbReference>
<evidence type="ECO:0000313" key="5">
    <source>
        <dbReference type="Proteomes" id="UP000321947"/>
    </source>
</evidence>